<gene>
    <name evidence="11" type="ORF">Lyticum_00378</name>
</gene>
<comment type="catalytic activity">
    <reaction evidence="6">
        <text>2 superoxide + 2 H(+) = H2O2 + O2</text>
        <dbReference type="Rhea" id="RHEA:20696"/>
        <dbReference type="ChEBI" id="CHEBI:15378"/>
        <dbReference type="ChEBI" id="CHEBI:15379"/>
        <dbReference type="ChEBI" id="CHEBI:16240"/>
        <dbReference type="ChEBI" id="CHEBI:18421"/>
        <dbReference type="EC" id="1.15.1.1"/>
    </reaction>
    <physiologicalReaction direction="left-to-right" evidence="6">
        <dbReference type="Rhea" id="RHEA:20697"/>
    </physiologicalReaction>
</comment>
<dbReference type="InterPro" id="IPR019831">
    <property type="entry name" value="Mn/Fe_SOD_N"/>
</dbReference>
<comment type="cofactor">
    <cofactor evidence="1">
        <name>Fe(3+)</name>
        <dbReference type="ChEBI" id="CHEBI:29034"/>
    </cofactor>
</comment>
<sequence length="209" mass="24344">MRFQLKNLPFSMDSLEPYISSRSMSLHYGKHHQAYIDNLNDLLAKSSIDLGDTLPEIIKKSFLSSNNLVFNNASQVWNHDFFWESISPTGGGIPKIQYLQQLIEFSFGSYESFYEEFLKLCLRQFGSGWGWLCYSQKTNSLVLYKTSNAENPLVINECLENSLVPLATCDVWEHAYYTDYQNRRGEFVETFLKHLINWDFVNKNLMNLS</sequence>
<dbReference type="GO" id="GO:0004784">
    <property type="term" value="F:superoxide dismutase activity"/>
    <property type="evidence" value="ECO:0007669"/>
    <property type="project" value="UniProtKB-EC"/>
</dbReference>
<dbReference type="InterPro" id="IPR019833">
    <property type="entry name" value="Mn/Fe_SOD_BS"/>
</dbReference>
<dbReference type="Pfam" id="PF02777">
    <property type="entry name" value="Sod_Fe_C"/>
    <property type="match status" value="1"/>
</dbReference>
<dbReference type="PROSITE" id="PS00088">
    <property type="entry name" value="SOD_MN"/>
    <property type="match status" value="1"/>
</dbReference>
<dbReference type="SUPFAM" id="SSF46609">
    <property type="entry name" value="Fe,Mn superoxide dismutase (SOD), N-terminal domain"/>
    <property type="match status" value="1"/>
</dbReference>
<comment type="function">
    <text evidence="8">Destroys radicals which are normally produced within the cells and which are toxic to biological systems.</text>
</comment>
<feature type="binding site" evidence="7">
    <location>
        <position position="174"/>
    </location>
    <ligand>
        <name>Mn(2+)</name>
        <dbReference type="ChEBI" id="CHEBI:29035"/>
    </ligand>
</feature>
<reference evidence="11" key="1">
    <citation type="submission" date="2023-02" db="EMBL/GenBank/DDBJ databases">
        <title>Host association and intracellularity evolved multiple times independently in the Rickettsiales.</title>
        <authorList>
            <person name="Castelli M."/>
            <person name="Nardi T."/>
            <person name="Gammuto L."/>
            <person name="Bellinzona G."/>
            <person name="Sabaneyeva E."/>
            <person name="Potekhin A."/>
            <person name="Serra V."/>
            <person name="Petroni G."/>
            <person name="Sassera D."/>
        </authorList>
    </citation>
    <scope>NUCLEOTIDE SEQUENCE</scope>
    <source>
        <strain evidence="11">USBL-36I1</strain>
    </source>
</reference>
<feature type="domain" description="Manganese/iron superoxide dismutase C-terminal" evidence="10">
    <location>
        <begin position="98"/>
        <end position="204"/>
    </location>
</feature>
<evidence type="ECO:0000313" key="11">
    <source>
        <dbReference type="EMBL" id="MDZ5761210.1"/>
    </source>
</evidence>
<name>A0AAE4VKI4_9RICK</name>
<evidence type="ECO:0000256" key="6">
    <source>
        <dbReference type="ARBA" id="ARBA00047393"/>
    </source>
</evidence>
<evidence type="ECO:0000256" key="1">
    <source>
        <dbReference type="ARBA" id="ARBA00001965"/>
    </source>
</evidence>
<comment type="caution">
    <text evidence="11">The sequence shown here is derived from an EMBL/GenBank/DDBJ whole genome shotgun (WGS) entry which is preliminary data.</text>
</comment>
<keyword evidence="3 7" id="KW-0479">Metal-binding</keyword>
<comment type="function">
    <text evidence="5">Destroys superoxide anion radicals which are normally produced within the cells and which are toxic to biological systems. Catalyzes the dismutation of superoxide anion radicals into O2 and H2O2 by successive reduction and oxidation of the transition metal ion at the active site.</text>
</comment>
<feature type="binding site" evidence="7">
    <location>
        <position position="27"/>
    </location>
    <ligand>
        <name>Mn(2+)</name>
        <dbReference type="ChEBI" id="CHEBI:29035"/>
    </ligand>
</feature>
<proteinExistence type="inferred from homology"/>
<dbReference type="Gene3D" id="1.10.287.990">
    <property type="entry name" value="Fe,Mn superoxide dismutase (SOD) domain"/>
    <property type="match status" value="1"/>
</dbReference>
<dbReference type="PANTHER" id="PTHR42769:SF3">
    <property type="entry name" value="SUPEROXIDE DISMUTASE [FE] 2, CHLOROPLASTIC"/>
    <property type="match status" value="1"/>
</dbReference>
<keyword evidence="12" id="KW-1185">Reference proteome</keyword>
<dbReference type="Gene3D" id="3.55.40.20">
    <property type="entry name" value="Iron/manganese superoxide dismutase, C-terminal domain"/>
    <property type="match status" value="1"/>
</dbReference>
<dbReference type="InterPro" id="IPR036314">
    <property type="entry name" value="SOD_C_sf"/>
</dbReference>
<evidence type="ECO:0000256" key="3">
    <source>
        <dbReference type="ARBA" id="ARBA00022723"/>
    </source>
</evidence>
<dbReference type="EMBL" id="JARGYU010000001">
    <property type="protein sequence ID" value="MDZ5761210.1"/>
    <property type="molecule type" value="Genomic_DNA"/>
</dbReference>
<dbReference type="Pfam" id="PF00081">
    <property type="entry name" value="Sod_Fe_N"/>
    <property type="match status" value="1"/>
</dbReference>
<dbReference type="EC" id="1.15.1.1" evidence="8"/>
<evidence type="ECO:0000313" key="12">
    <source>
        <dbReference type="Proteomes" id="UP001289135"/>
    </source>
</evidence>
<organism evidence="11 12">
    <name type="scientific">Lyticum sinuosum</name>
    <dbReference type="NCBI Taxonomy" id="1332059"/>
    <lineage>
        <taxon>Bacteria</taxon>
        <taxon>Pseudomonadati</taxon>
        <taxon>Pseudomonadota</taxon>
        <taxon>Alphaproteobacteria</taxon>
        <taxon>Rickettsiales</taxon>
        <taxon>Lyticum</taxon>
    </lineage>
</organism>
<dbReference type="InterPro" id="IPR019832">
    <property type="entry name" value="Mn/Fe_SOD_C"/>
</dbReference>
<dbReference type="PANTHER" id="PTHR42769">
    <property type="entry name" value="SUPEROXIDE DISMUTASE"/>
    <property type="match status" value="1"/>
</dbReference>
<dbReference type="Proteomes" id="UP001289135">
    <property type="component" value="Unassembled WGS sequence"/>
</dbReference>
<dbReference type="SUPFAM" id="SSF54719">
    <property type="entry name" value="Fe,Mn superoxide dismutase (SOD), C-terminal domain"/>
    <property type="match status" value="1"/>
</dbReference>
<feature type="domain" description="Manganese/iron superoxide dismutase N-terminal" evidence="9">
    <location>
        <begin position="3"/>
        <end position="86"/>
    </location>
</feature>
<dbReference type="GO" id="GO:0046872">
    <property type="term" value="F:metal ion binding"/>
    <property type="evidence" value="ECO:0007669"/>
    <property type="project" value="UniProtKB-KW"/>
</dbReference>
<keyword evidence="4 8" id="KW-0560">Oxidoreductase</keyword>
<dbReference type="RefSeq" id="WP_322498628.1">
    <property type="nucleotide sequence ID" value="NZ_JARGYU010000001.1"/>
</dbReference>
<feature type="binding site" evidence="7">
    <location>
        <position position="170"/>
    </location>
    <ligand>
        <name>Mn(2+)</name>
        <dbReference type="ChEBI" id="CHEBI:29035"/>
    </ligand>
</feature>
<evidence type="ECO:0000256" key="8">
    <source>
        <dbReference type="RuleBase" id="RU000414"/>
    </source>
</evidence>
<evidence type="ECO:0000256" key="7">
    <source>
        <dbReference type="PIRSR" id="PIRSR000349-1"/>
    </source>
</evidence>
<dbReference type="InterPro" id="IPR001189">
    <property type="entry name" value="Mn/Fe_SOD"/>
</dbReference>
<comment type="similarity">
    <text evidence="2 8">Belongs to the iron/manganese superoxide dismutase family.</text>
</comment>
<protein>
    <recommendedName>
        <fullName evidence="8">Superoxide dismutase</fullName>
        <ecNumber evidence="8">1.15.1.1</ecNumber>
    </recommendedName>
</protein>
<dbReference type="InterPro" id="IPR036324">
    <property type="entry name" value="Mn/Fe_SOD_N_sf"/>
</dbReference>
<evidence type="ECO:0000256" key="5">
    <source>
        <dbReference type="ARBA" id="ARBA00024318"/>
    </source>
</evidence>
<evidence type="ECO:0000256" key="2">
    <source>
        <dbReference type="ARBA" id="ARBA00008714"/>
    </source>
</evidence>
<dbReference type="PIRSF" id="PIRSF000349">
    <property type="entry name" value="SODismutase"/>
    <property type="match status" value="1"/>
</dbReference>
<dbReference type="AlphaFoldDB" id="A0AAE4VKI4"/>
<feature type="binding site" evidence="7">
    <location>
        <position position="79"/>
    </location>
    <ligand>
        <name>Mn(2+)</name>
        <dbReference type="ChEBI" id="CHEBI:29035"/>
    </ligand>
</feature>
<dbReference type="PRINTS" id="PR01703">
    <property type="entry name" value="MNSODISMTASE"/>
</dbReference>
<evidence type="ECO:0000259" key="9">
    <source>
        <dbReference type="Pfam" id="PF00081"/>
    </source>
</evidence>
<evidence type="ECO:0000256" key="4">
    <source>
        <dbReference type="ARBA" id="ARBA00023002"/>
    </source>
</evidence>
<evidence type="ECO:0000259" key="10">
    <source>
        <dbReference type="Pfam" id="PF02777"/>
    </source>
</evidence>
<accession>A0AAE4VKI4</accession>